<feature type="signal peptide" evidence="2">
    <location>
        <begin position="1"/>
        <end position="22"/>
    </location>
</feature>
<evidence type="ECO:0000313" key="4">
    <source>
        <dbReference type="Proteomes" id="UP000290759"/>
    </source>
</evidence>
<evidence type="ECO:0000313" key="3">
    <source>
        <dbReference type="EMBL" id="RYC32041.1"/>
    </source>
</evidence>
<keyword evidence="1" id="KW-0472">Membrane</keyword>
<name>A0A4Q2UA43_9HYPH</name>
<dbReference type="RefSeq" id="WP_129225999.1">
    <property type="nucleotide sequence ID" value="NZ_QYBB01000009.1"/>
</dbReference>
<evidence type="ECO:0000256" key="2">
    <source>
        <dbReference type="SAM" id="SignalP"/>
    </source>
</evidence>
<accession>A0A4Q2UA43</accession>
<feature type="transmembrane region" description="Helical" evidence="1">
    <location>
        <begin position="76"/>
        <end position="99"/>
    </location>
</feature>
<organism evidence="3 4">
    <name type="scientific">Lichenibacterium minor</name>
    <dbReference type="NCBI Taxonomy" id="2316528"/>
    <lineage>
        <taxon>Bacteria</taxon>
        <taxon>Pseudomonadati</taxon>
        <taxon>Pseudomonadota</taxon>
        <taxon>Alphaproteobacteria</taxon>
        <taxon>Hyphomicrobiales</taxon>
        <taxon>Lichenihabitantaceae</taxon>
        <taxon>Lichenibacterium</taxon>
    </lineage>
</organism>
<keyword evidence="2" id="KW-0732">Signal</keyword>
<dbReference type="Proteomes" id="UP000290759">
    <property type="component" value="Unassembled WGS sequence"/>
</dbReference>
<sequence>MRVFIAFLLAPAAGAALFTAGAAISDHVNAVPYDRGNIFTFVAPLMVGGYPPAIMLGVPAYFIFKKSRRSKLITSALVGSLVASLPWTFISTIVLIGSGRVSEALGVLWETAIPAFFCGCGAGIVFWLVARPFEAT</sequence>
<evidence type="ECO:0000256" key="1">
    <source>
        <dbReference type="SAM" id="Phobius"/>
    </source>
</evidence>
<dbReference type="OrthoDB" id="8454527at2"/>
<feature type="transmembrane region" description="Helical" evidence="1">
    <location>
        <begin position="38"/>
        <end position="64"/>
    </location>
</feature>
<dbReference type="AlphaFoldDB" id="A0A4Q2UA43"/>
<keyword evidence="4" id="KW-1185">Reference proteome</keyword>
<protein>
    <submittedName>
        <fullName evidence="3">Uncharacterized protein</fullName>
    </submittedName>
</protein>
<keyword evidence="1" id="KW-1133">Transmembrane helix</keyword>
<comment type="caution">
    <text evidence="3">The sequence shown here is derived from an EMBL/GenBank/DDBJ whole genome shotgun (WGS) entry which is preliminary data.</text>
</comment>
<reference evidence="3 4" key="1">
    <citation type="submission" date="2018-12" db="EMBL/GenBank/DDBJ databases">
        <authorList>
            <person name="Grouzdev D.S."/>
            <person name="Krutkina M.S."/>
        </authorList>
    </citation>
    <scope>NUCLEOTIDE SEQUENCE [LARGE SCALE GENOMIC DNA]</scope>
    <source>
        <strain evidence="3 4">RmlP026</strain>
    </source>
</reference>
<gene>
    <name evidence="3" type="ORF">D3273_09915</name>
</gene>
<feature type="chain" id="PRO_5020385557" evidence="2">
    <location>
        <begin position="23"/>
        <end position="136"/>
    </location>
</feature>
<feature type="transmembrane region" description="Helical" evidence="1">
    <location>
        <begin position="111"/>
        <end position="130"/>
    </location>
</feature>
<keyword evidence="1" id="KW-0812">Transmembrane</keyword>
<dbReference type="EMBL" id="QYBB01000009">
    <property type="protein sequence ID" value="RYC32041.1"/>
    <property type="molecule type" value="Genomic_DNA"/>
</dbReference>
<reference evidence="3 4" key="2">
    <citation type="submission" date="2019-02" db="EMBL/GenBank/DDBJ databases">
        <title>'Lichenibacterium ramalinii' gen. nov. sp. nov., 'Lichenibacterium minor' gen. nov. sp. nov.</title>
        <authorList>
            <person name="Pankratov T."/>
        </authorList>
    </citation>
    <scope>NUCLEOTIDE SEQUENCE [LARGE SCALE GENOMIC DNA]</scope>
    <source>
        <strain evidence="3 4">RmlP026</strain>
    </source>
</reference>
<proteinExistence type="predicted"/>